<evidence type="ECO:0000313" key="2">
    <source>
        <dbReference type="Proteomes" id="UP000663879"/>
    </source>
</evidence>
<organism evidence="1 2">
    <name type="scientific">Brachionus calyciflorus</name>
    <dbReference type="NCBI Taxonomy" id="104777"/>
    <lineage>
        <taxon>Eukaryota</taxon>
        <taxon>Metazoa</taxon>
        <taxon>Spiralia</taxon>
        <taxon>Gnathifera</taxon>
        <taxon>Rotifera</taxon>
        <taxon>Eurotatoria</taxon>
        <taxon>Monogononta</taxon>
        <taxon>Pseudotrocha</taxon>
        <taxon>Ploima</taxon>
        <taxon>Brachionidae</taxon>
        <taxon>Brachionus</taxon>
    </lineage>
</organism>
<dbReference type="OrthoDB" id="6152726at2759"/>
<dbReference type="PANTHER" id="PTHR33332">
    <property type="entry name" value="REVERSE TRANSCRIPTASE DOMAIN-CONTAINING PROTEIN"/>
    <property type="match status" value="1"/>
</dbReference>
<comment type="caution">
    <text evidence="1">The sequence shown here is derived from an EMBL/GenBank/DDBJ whole genome shotgun (WGS) entry which is preliminary data.</text>
</comment>
<evidence type="ECO:0000313" key="1">
    <source>
        <dbReference type="EMBL" id="CAF0711550.1"/>
    </source>
</evidence>
<dbReference type="Proteomes" id="UP000663879">
    <property type="component" value="Unassembled WGS sequence"/>
</dbReference>
<proteinExistence type="predicted"/>
<dbReference type="EMBL" id="CAJNOC010000066">
    <property type="protein sequence ID" value="CAF0711550.1"/>
    <property type="molecule type" value="Genomic_DNA"/>
</dbReference>
<sequence length="234" mass="27100">MYIGQNRHKIGYTVPTEDGVVALKETFEEKDLGVVVSNDLKWSKQCSSAASKANRVLGQIRNAFVDLDKETFRLLYTGLVRPHLEYAVSIWNRPTKANINIIERVQRRATKLVKCLNEKPYQERLLALGLMSLEERRKRGDLIQMFKIINRHEKINKVKGLNLATSLKLNLRRQHDIKLERELCKKATSKYNFLTNRVVSMWNDLPQSVVNSKTVNGFKAGIDKEVFGMERRKK</sequence>
<keyword evidence="2" id="KW-1185">Reference proteome</keyword>
<dbReference type="AlphaFoldDB" id="A0A813M453"/>
<accession>A0A813M453</accession>
<protein>
    <submittedName>
        <fullName evidence="1">Uncharacterized protein</fullName>
    </submittedName>
</protein>
<name>A0A813M453_9BILA</name>
<reference evidence="1" key="1">
    <citation type="submission" date="2021-02" db="EMBL/GenBank/DDBJ databases">
        <authorList>
            <person name="Nowell W R."/>
        </authorList>
    </citation>
    <scope>NUCLEOTIDE SEQUENCE</scope>
    <source>
        <strain evidence="1">Ploen Becks lab</strain>
    </source>
</reference>
<gene>
    <name evidence="1" type="ORF">OXX778_LOCUS1113</name>
</gene>